<evidence type="ECO:0000256" key="2">
    <source>
        <dbReference type="ARBA" id="ARBA00004236"/>
    </source>
</evidence>
<evidence type="ECO:0000256" key="4">
    <source>
        <dbReference type="ARBA" id="ARBA00012438"/>
    </source>
</evidence>
<dbReference type="InterPro" id="IPR003661">
    <property type="entry name" value="HisK_dim/P_dom"/>
</dbReference>
<dbReference type="PROSITE" id="PS50112">
    <property type="entry name" value="PAS"/>
    <property type="match status" value="1"/>
</dbReference>
<evidence type="ECO:0000256" key="3">
    <source>
        <dbReference type="ARBA" id="ARBA00004314"/>
    </source>
</evidence>
<dbReference type="EMBL" id="CP017603">
    <property type="protein sequence ID" value="AOY77946.1"/>
    <property type="molecule type" value="Genomic_DNA"/>
</dbReference>
<evidence type="ECO:0000259" key="17">
    <source>
        <dbReference type="PROSITE" id="PS50112"/>
    </source>
</evidence>
<dbReference type="SMART" id="SM00388">
    <property type="entry name" value="HisKA"/>
    <property type="match status" value="1"/>
</dbReference>
<dbReference type="InterPro" id="IPR036890">
    <property type="entry name" value="HATPase_C_sf"/>
</dbReference>
<dbReference type="GO" id="GO:0006355">
    <property type="term" value="P:regulation of DNA-templated transcription"/>
    <property type="evidence" value="ECO:0007669"/>
    <property type="project" value="InterPro"/>
</dbReference>
<dbReference type="SMART" id="SM00304">
    <property type="entry name" value="HAMP"/>
    <property type="match status" value="1"/>
</dbReference>
<feature type="transmembrane region" description="Helical" evidence="15">
    <location>
        <begin position="12"/>
        <end position="33"/>
    </location>
</feature>
<comment type="catalytic activity">
    <reaction evidence="1">
        <text>ATP + protein L-histidine = ADP + protein N-phospho-L-histidine.</text>
        <dbReference type="EC" id="2.7.13.3"/>
    </reaction>
</comment>
<evidence type="ECO:0000259" key="18">
    <source>
        <dbReference type="PROSITE" id="PS50885"/>
    </source>
</evidence>
<evidence type="ECO:0000313" key="20">
    <source>
        <dbReference type="EMBL" id="ARE88568.1"/>
    </source>
</evidence>
<dbReference type="InterPro" id="IPR050351">
    <property type="entry name" value="BphY/WalK/GraS-like"/>
</dbReference>
<sequence>MRSLKHKISLIYLILVCIIAVVGLVSVVNLYGLTREIEGLIVDNYNSLETISKMIESLERQDSAILIYSNGKTEIGLKGFEDNMESFYLYYHKGKNNITEIGEQEIITSINKHYIEYIALFRQLEKIQATDSPDVLMEFYLGEITPKFLALKEDLKALEDINETAMFRRKTQVVRNSQASTKIIFLLSVISVISGFVISRYLADKFTKPVEQLTKAMRLVEAGDIDKQIEITSNDEIGILAQEFNKMTERLLVFEKSTLGKVITEKNKSVAIVKSISDPLMVLDNKYRITLINKAFEDFFHIKEKEAYNRYFFEIIYKENLYNDITSIFDDEISKHKENIFYFESDHGHYYFNIVVTKIIDTASDRKGVVVLFQNVTELKELEKMKTNFISTVSHEFKTPLTSIMMGTSLLNDGAIGDLNEQQRNVLTSMEEDCQSMANLVDDLLYMSKIQSTKAAYDKKYVSIACVIQQAIKPFYLQASSKKVKLYTVVPQDLPNVYIDQEKVTWVINNLVINALKYTDAGDEIALYVEEKQKKIIITVKDTGIGIPQEYVGKIFDQFVQVEDSGLEIRGTGLGLSIAKDIVEAHGGEIWCESTVDIGSSFSFTLPPDVT</sequence>
<keyword evidence="10" id="KW-0418">Kinase</keyword>
<dbReference type="Pfam" id="PF00512">
    <property type="entry name" value="HisKA"/>
    <property type="match status" value="1"/>
</dbReference>
<evidence type="ECO:0000313" key="22">
    <source>
        <dbReference type="Proteomes" id="UP000192478"/>
    </source>
</evidence>
<keyword evidence="5" id="KW-1003">Cell membrane</keyword>
<dbReference type="AlphaFoldDB" id="A0AAC9RPE7"/>
<dbReference type="Gene3D" id="1.10.287.130">
    <property type="match status" value="1"/>
</dbReference>
<dbReference type="GO" id="GO:0007234">
    <property type="term" value="P:osmosensory signaling via phosphorelay pathway"/>
    <property type="evidence" value="ECO:0007669"/>
    <property type="project" value="TreeGrafter"/>
</dbReference>
<dbReference type="Gene3D" id="3.30.450.20">
    <property type="entry name" value="PAS domain"/>
    <property type="match status" value="1"/>
</dbReference>
<proteinExistence type="predicted"/>
<keyword evidence="13" id="KW-0902">Two-component regulatory system</keyword>
<dbReference type="InterPro" id="IPR035965">
    <property type="entry name" value="PAS-like_dom_sf"/>
</dbReference>
<evidence type="ECO:0000313" key="21">
    <source>
        <dbReference type="Proteomes" id="UP000177894"/>
    </source>
</evidence>
<dbReference type="SUPFAM" id="SSF158472">
    <property type="entry name" value="HAMP domain-like"/>
    <property type="match status" value="1"/>
</dbReference>
<dbReference type="PANTHER" id="PTHR42878">
    <property type="entry name" value="TWO-COMPONENT HISTIDINE KINASE"/>
    <property type="match status" value="1"/>
</dbReference>
<dbReference type="SMART" id="SM00387">
    <property type="entry name" value="HATPase_c"/>
    <property type="match status" value="1"/>
</dbReference>
<dbReference type="Gene3D" id="3.30.565.10">
    <property type="entry name" value="Histidine kinase-like ATPase, C-terminal domain"/>
    <property type="match status" value="1"/>
</dbReference>
<dbReference type="InterPro" id="IPR036097">
    <property type="entry name" value="HisK_dim/P_sf"/>
</dbReference>
<dbReference type="Pfam" id="PF02518">
    <property type="entry name" value="HATPase_c"/>
    <property type="match status" value="1"/>
</dbReference>
<evidence type="ECO:0000256" key="15">
    <source>
        <dbReference type="SAM" id="Phobius"/>
    </source>
</evidence>
<evidence type="ECO:0000256" key="5">
    <source>
        <dbReference type="ARBA" id="ARBA00022475"/>
    </source>
</evidence>
<dbReference type="PROSITE" id="PS50885">
    <property type="entry name" value="HAMP"/>
    <property type="match status" value="1"/>
</dbReference>
<dbReference type="Pfam" id="PF00672">
    <property type="entry name" value="HAMP"/>
    <property type="match status" value="1"/>
</dbReference>
<dbReference type="GO" id="GO:0005886">
    <property type="term" value="C:plasma membrane"/>
    <property type="evidence" value="ECO:0007669"/>
    <property type="project" value="UniProtKB-SubCell"/>
</dbReference>
<dbReference type="CDD" id="cd06225">
    <property type="entry name" value="HAMP"/>
    <property type="match status" value="1"/>
</dbReference>
<dbReference type="PANTHER" id="PTHR42878:SF7">
    <property type="entry name" value="SENSOR HISTIDINE KINASE GLRK"/>
    <property type="match status" value="1"/>
</dbReference>
<dbReference type="FunFam" id="3.30.565.10:FF:000023">
    <property type="entry name" value="PAS domain-containing sensor histidine kinase"/>
    <property type="match status" value="1"/>
</dbReference>
<gene>
    <name evidence="20" type="primary">kinB_1</name>
    <name evidence="19" type="ORF">BJL90_20015</name>
    <name evidence="20" type="ORF">CLFO_29740</name>
</gene>
<dbReference type="Proteomes" id="UP000192478">
    <property type="component" value="Chromosome"/>
</dbReference>
<feature type="transmembrane region" description="Helical" evidence="15">
    <location>
        <begin position="183"/>
        <end position="203"/>
    </location>
</feature>
<dbReference type="EMBL" id="CP020559">
    <property type="protein sequence ID" value="ARE88568.1"/>
    <property type="molecule type" value="Genomic_DNA"/>
</dbReference>
<dbReference type="InterPro" id="IPR004358">
    <property type="entry name" value="Sig_transdc_His_kin-like_C"/>
</dbReference>
<keyword evidence="6" id="KW-0597">Phosphoprotein</keyword>
<dbReference type="SUPFAM" id="SSF55785">
    <property type="entry name" value="PYP-like sensor domain (PAS domain)"/>
    <property type="match status" value="1"/>
</dbReference>
<dbReference type="PROSITE" id="PS50109">
    <property type="entry name" value="HIS_KIN"/>
    <property type="match status" value="1"/>
</dbReference>
<evidence type="ECO:0000256" key="11">
    <source>
        <dbReference type="ARBA" id="ARBA00022840"/>
    </source>
</evidence>
<evidence type="ECO:0000256" key="6">
    <source>
        <dbReference type="ARBA" id="ARBA00022553"/>
    </source>
</evidence>
<evidence type="ECO:0000256" key="10">
    <source>
        <dbReference type="ARBA" id="ARBA00022777"/>
    </source>
</evidence>
<dbReference type="InterPro" id="IPR000014">
    <property type="entry name" value="PAS"/>
</dbReference>
<dbReference type="GO" id="GO:0005524">
    <property type="term" value="F:ATP binding"/>
    <property type="evidence" value="ECO:0007669"/>
    <property type="project" value="UniProtKB-KW"/>
</dbReference>
<dbReference type="Pfam" id="PF00989">
    <property type="entry name" value="PAS"/>
    <property type="match status" value="1"/>
</dbReference>
<feature type="domain" description="PAS" evidence="17">
    <location>
        <begin position="265"/>
        <end position="320"/>
    </location>
</feature>
<name>A0AAC9RPE7_9CLOT</name>
<evidence type="ECO:0000256" key="12">
    <source>
        <dbReference type="ARBA" id="ARBA00022989"/>
    </source>
</evidence>
<dbReference type="InterPro" id="IPR003594">
    <property type="entry name" value="HATPase_dom"/>
</dbReference>
<dbReference type="RefSeq" id="WP_070972412.1">
    <property type="nucleotide sequence ID" value="NZ_CP017603.1"/>
</dbReference>
<dbReference type="InterPro" id="IPR013767">
    <property type="entry name" value="PAS_fold"/>
</dbReference>
<keyword evidence="14 15" id="KW-0472">Membrane</keyword>
<keyword evidence="8 15" id="KW-0812">Transmembrane</keyword>
<dbReference type="Proteomes" id="UP000177894">
    <property type="component" value="Chromosome"/>
</dbReference>
<dbReference type="GO" id="GO:0030295">
    <property type="term" value="F:protein kinase activator activity"/>
    <property type="evidence" value="ECO:0007669"/>
    <property type="project" value="TreeGrafter"/>
</dbReference>
<dbReference type="FunFam" id="1.10.287.130:FF:000001">
    <property type="entry name" value="Two-component sensor histidine kinase"/>
    <property type="match status" value="1"/>
</dbReference>
<dbReference type="EC" id="2.7.13.3" evidence="4"/>
<dbReference type="CDD" id="cd00082">
    <property type="entry name" value="HisKA"/>
    <property type="match status" value="1"/>
</dbReference>
<evidence type="ECO:0000313" key="19">
    <source>
        <dbReference type="EMBL" id="AOY77946.1"/>
    </source>
</evidence>
<keyword evidence="21" id="KW-1185">Reference proteome</keyword>
<evidence type="ECO:0000256" key="14">
    <source>
        <dbReference type="ARBA" id="ARBA00023136"/>
    </source>
</evidence>
<dbReference type="KEGG" id="cfm:BJL90_20015"/>
<feature type="domain" description="Histidine kinase" evidence="16">
    <location>
        <begin position="392"/>
        <end position="610"/>
    </location>
</feature>
<dbReference type="InterPro" id="IPR003660">
    <property type="entry name" value="HAMP_dom"/>
</dbReference>
<evidence type="ECO:0000256" key="13">
    <source>
        <dbReference type="ARBA" id="ARBA00023012"/>
    </source>
</evidence>
<dbReference type="SMART" id="SM00091">
    <property type="entry name" value="PAS"/>
    <property type="match status" value="1"/>
</dbReference>
<keyword evidence="11" id="KW-0067">ATP-binding</keyword>
<dbReference type="InterPro" id="IPR024478">
    <property type="entry name" value="HlyB_4HB_MCP"/>
</dbReference>
<dbReference type="CDD" id="cd00130">
    <property type="entry name" value="PAS"/>
    <property type="match status" value="1"/>
</dbReference>
<accession>A0AAC9RPE7</accession>
<reference evidence="19 21" key="1">
    <citation type="submission" date="2016-10" db="EMBL/GenBank/DDBJ databases">
        <title>Complete Genome Sequence of Acetogen Clostridium formicoaceticum ATCC 27076.</title>
        <authorList>
            <person name="Bao T."/>
            <person name="Cheng C."/>
            <person name="Zhao J."/>
            <person name="Yang S.-T."/>
            <person name="Wang J."/>
            <person name="Wang M."/>
        </authorList>
    </citation>
    <scope>NUCLEOTIDE SEQUENCE [LARGE SCALE GENOMIC DNA]</scope>
    <source>
        <strain evidence="19 21">ATCC 27076</strain>
    </source>
</reference>
<evidence type="ECO:0000256" key="1">
    <source>
        <dbReference type="ARBA" id="ARBA00000085"/>
    </source>
</evidence>
<dbReference type="SUPFAM" id="SSF47384">
    <property type="entry name" value="Homodimeric domain of signal transducing histidine kinase"/>
    <property type="match status" value="1"/>
</dbReference>
<keyword evidence="9" id="KW-0547">Nucleotide-binding</keyword>
<dbReference type="Gene3D" id="6.10.340.10">
    <property type="match status" value="1"/>
</dbReference>
<dbReference type="GO" id="GO:0000156">
    <property type="term" value="F:phosphorelay response regulator activity"/>
    <property type="evidence" value="ECO:0007669"/>
    <property type="project" value="TreeGrafter"/>
</dbReference>
<comment type="subcellular location">
    <subcellularLocation>
        <location evidence="2">Cell membrane</location>
    </subcellularLocation>
    <subcellularLocation>
        <location evidence="3">Membrane raft</location>
        <topology evidence="3">Multi-pass membrane protein</topology>
    </subcellularLocation>
</comment>
<keyword evidence="7 20" id="KW-0808">Transferase</keyword>
<evidence type="ECO:0000256" key="8">
    <source>
        <dbReference type="ARBA" id="ARBA00022692"/>
    </source>
</evidence>
<feature type="domain" description="HAMP" evidence="18">
    <location>
        <begin position="204"/>
        <end position="256"/>
    </location>
</feature>
<dbReference type="NCBIfam" id="TIGR00229">
    <property type="entry name" value="sensory_box"/>
    <property type="match status" value="1"/>
</dbReference>
<dbReference type="GO" id="GO:0045121">
    <property type="term" value="C:membrane raft"/>
    <property type="evidence" value="ECO:0007669"/>
    <property type="project" value="UniProtKB-SubCell"/>
</dbReference>
<reference evidence="20 22" key="2">
    <citation type="submission" date="2017-03" db="EMBL/GenBank/DDBJ databases">
        <title>Complete sequence of Clostridium formicaceticum DSM 92.</title>
        <authorList>
            <person name="Poehlein A."/>
            <person name="Karl M."/>
            <person name="Bengelsdorf F.R."/>
            <person name="Duerre P."/>
            <person name="Daniel R."/>
        </authorList>
    </citation>
    <scope>NUCLEOTIDE SEQUENCE [LARGE SCALE GENOMIC DNA]</scope>
    <source>
        <strain evidence="20 22">DSM 92</strain>
    </source>
</reference>
<dbReference type="Pfam" id="PF12729">
    <property type="entry name" value="4HB_MCP_1"/>
    <property type="match status" value="1"/>
</dbReference>
<dbReference type="SUPFAM" id="SSF55874">
    <property type="entry name" value="ATPase domain of HSP90 chaperone/DNA topoisomerase II/histidine kinase"/>
    <property type="match status" value="1"/>
</dbReference>
<protein>
    <recommendedName>
        <fullName evidence="4">histidine kinase</fullName>
        <ecNumber evidence="4">2.7.13.3</ecNumber>
    </recommendedName>
</protein>
<organism evidence="20 22">
    <name type="scientific">Clostridium formicaceticum</name>
    <dbReference type="NCBI Taxonomy" id="1497"/>
    <lineage>
        <taxon>Bacteria</taxon>
        <taxon>Bacillati</taxon>
        <taxon>Bacillota</taxon>
        <taxon>Clostridia</taxon>
        <taxon>Eubacteriales</taxon>
        <taxon>Clostridiaceae</taxon>
        <taxon>Clostridium</taxon>
    </lineage>
</organism>
<dbReference type="InterPro" id="IPR005467">
    <property type="entry name" value="His_kinase_dom"/>
</dbReference>
<evidence type="ECO:0000256" key="9">
    <source>
        <dbReference type="ARBA" id="ARBA00022741"/>
    </source>
</evidence>
<keyword evidence="12 15" id="KW-1133">Transmembrane helix</keyword>
<evidence type="ECO:0000256" key="7">
    <source>
        <dbReference type="ARBA" id="ARBA00022679"/>
    </source>
</evidence>
<dbReference type="PRINTS" id="PR00344">
    <property type="entry name" value="BCTRLSENSOR"/>
</dbReference>
<evidence type="ECO:0000259" key="16">
    <source>
        <dbReference type="PROSITE" id="PS50109"/>
    </source>
</evidence>
<dbReference type="GO" id="GO:0000155">
    <property type="term" value="F:phosphorelay sensor kinase activity"/>
    <property type="evidence" value="ECO:0007669"/>
    <property type="project" value="InterPro"/>
</dbReference>